<name>A0A660S5R3_UNCT6</name>
<feature type="active site" description="Proton acceptor" evidence="2">
    <location>
        <position position="65"/>
    </location>
</feature>
<sequence>MKISIGSDHAGFEHKELIKRYLINAGHEVVDRGTDSKESCDYSKFALLVSEDVARGKADRGVLICNTGIGMSIAANKVRRSYAALIRTKEDAFAARHHNNSNIACFGAARNTTDEIIAFMEIWLKEGFDGGRHARRVNLIKDYENKHIIGGGDE</sequence>
<evidence type="ECO:0000313" key="3">
    <source>
        <dbReference type="EMBL" id="RKX65061.1"/>
    </source>
</evidence>
<dbReference type="NCBIfam" id="NF004051">
    <property type="entry name" value="PRK05571.1"/>
    <property type="match status" value="1"/>
</dbReference>
<gene>
    <name evidence="3" type="ORF">DRP44_07125</name>
</gene>
<dbReference type="PANTHER" id="PTHR30345:SF0">
    <property type="entry name" value="DNA DAMAGE-REPAIR_TOLERATION PROTEIN DRT102"/>
    <property type="match status" value="1"/>
</dbReference>
<dbReference type="PIRSF" id="PIRSF005384">
    <property type="entry name" value="RpiB_LacA_B"/>
    <property type="match status" value="1"/>
</dbReference>
<dbReference type="SUPFAM" id="SSF89623">
    <property type="entry name" value="Ribose/Galactose isomerase RpiB/AlsB"/>
    <property type="match status" value="1"/>
</dbReference>
<dbReference type="Proteomes" id="UP000282321">
    <property type="component" value="Unassembled WGS sequence"/>
</dbReference>
<dbReference type="AlphaFoldDB" id="A0A660S5R3"/>
<evidence type="ECO:0000256" key="1">
    <source>
        <dbReference type="ARBA" id="ARBA00008754"/>
    </source>
</evidence>
<protein>
    <submittedName>
        <fullName evidence="3">Ribose-5-phosphate isomerase</fullName>
    </submittedName>
</protein>
<dbReference type="InterPro" id="IPR036569">
    <property type="entry name" value="RpiB_LacA_LacB_sf"/>
</dbReference>
<keyword evidence="3" id="KW-0413">Isomerase</keyword>
<dbReference type="PANTHER" id="PTHR30345">
    <property type="entry name" value="RIBOSE-5-PHOSPHATE ISOMERASE B"/>
    <property type="match status" value="1"/>
</dbReference>
<dbReference type="NCBIfam" id="TIGR00689">
    <property type="entry name" value="rpiB_lacA_lacB"/>
    <property type="match status" value="1"/>
</dbReference>
<comment type="similarity">
    <text evidence="1">Belongs to the LacAB/RpiB family.</text>
</comment>
<reference evidence="3 4" key="1">
    <citation type="submission" date="2018-06" db="EMBL/GenBank/DDBJ databases">
        <title>Extensive metabolic versatility and redundancy in microbially diverse, dynamic hydrothermal sediments.</title>
        <authorList>
            <person name="Dombrowski N."/>
            <person name="Teske A."/>
            <person name="Baker B.J."/>
        </authorList>
    </citation>
    <scope>NUCLEOTIDE SEQUENCE [LARGE SCALE GENOMIC DNA]</scope>
    <source>
        <strain evidence="3">B35_G9</strain>
    </source>
</reference>
<dbReference type="EMBL" id="QNBC01000113">
    <property type="protein sequence ID" value="RKX65061.1"/>
    <property type="molecule type" value="Genomic_DNA"/>
</dbReference>
<dbReference type="GO" id="GO:0016861">
    <property type="term" value="F:intramolecular oxidoreductase activity, interconverting aldoses and ketoses"/>
    <property type="evidence" value="ECO:0007669"/>
    <property type="project" value="UniProtKB-ARBA"/>
</dbReference>
<feature type="active site" description="Proton donor" evidence="2">
    <location>
        <position position="98"/>
    </location>
</feature>
<dbReference type="GO" id="GO:0005975">
    <property type="term" value="P:carbohydrate metabolic process"/>
    <property type="evidence" value="ECO:0007669"/>
    <property type="project" value="InterPro"/>
</dbReference>
<organism evidence="3 4">
    <name type="scientific">candidate division TA06 bacterium</name>
    <dbReference type="NCBI Taxonomy" id="2250710"/>
    <lineage>
        <taxon>Bacteria</taxon>
        <taxon>Bacteria division TA06</taxon>
    </lineage>
</organism>
<dbReference type="Gene3D" id="3.40.1400.10">
    <property type="entry name" value="Sugar-phosphate isomerase, RpiB/LacA/LacB"/>
    <property type="match status" value="1"/>
</dbReference>
<comment type="caution">
    <text evidence="3">The sequence shown here is derived from an EMBL/GenBank/DDBJ whole genome shotgun (WGS) entry which is preliminary data.</text>
</comment>
<evidence type="ECO:0000313" key="4">
    <source>
        <dbReference type="Proteomes" id="UP000282321"/>
    </source>
</evidence>
<dbReference type="Pfam" id="PF02502">
    <property type="entry name" value="LacAB_rpiB"/>
    <property type="match status" value="1"/>
</dbReference>
<evidence type="ECO:0000256" key="2">
    <source>
        <dbReference type="PIRSR" id="PIRSR005384-1"/>
    </source>
</evidence>
<accession>A0A660S5R3</accession>
<dbReference type="InterPro" id="IPR003500">
    <property type="entry name" value="RpiB_LacA_LacB"/>
</dbReference>
<proteinExistence type="inferred from homology"/>